<dbReference type="CDD" id="cd05401">
    <property type="entry name" value="NT_GlnE_GlnD_like"/>
    <property type="match status" value="1"/>
</dbReference>
<dbReference type="SMART" id="SM00471">
    <property type="entry name" value="HDc"/>
    <property type="match status" value="1"/>
</dbReference>
<evidence type="ECO:0000259" key="9">
    <source>
        <dbReference type="PROSITE" id="PS51671"/>
    </source>
</evidence>
<evidence type="ECO:0000313" key="11">
    <source>
        <dbReference type="EMBL" id="ASP49185.1"/>
    </source>
</evidence>
<sequence length="880" mass="101557">MLNTTSLIPEKYSDALAISAPPLTSSQICSLSNEFHQWQKEQFPVSEVTSLVAARAFYVDLILTKLWCQHHLDEFQISLVAVGGYGRKELHPYSDVDILLITQDVIADDLADKISAFITQLWDVKLDIGHSVRSIKECLNQAIDDVTIATNLLEMRQICGNQALVTQLQPLLIEDIFWTSEKFFIAKRNEQYLRHQQYHGASYTLEPNLKSNPGGLRDIQTIGWVAKRHFMADTLEQLIDHHYLTSNEFFELLECQDYLWRMRCALHFIAGRNENRLLFDYQADVAELMGFGDGGKLAIERMMKRFFRIISRVSELNRMLLQHFEYAILNEKKHSKEIVLNDDFVIIDGQIKVCDKRVFTRSTMIMEMFLLIAQHKEITDLHPETLRLMRNARRRLVSGMIDYARCREIFIALIKHPRGLGLAFTLMHRHSIIGAYLPLWRNIVGQMQFDLFHAYSVDEHSFRLLKNLYRFSQVEHNKEYPLCSKIVQRVRKPELLYFAGIFHDIAKGRGGDHAKLGAIDALDFAKIHKLGDHDGRMIAWLVEKHLLMSVTAQRRDISDPEVIKTFAEIVRDEAHLDYLYCLTVADMRATNESLWNSWKANLLEDLYYSTKRAFRRGLEKPVDLRAKIRENQQQAIAILKAETIDQERLKQLWKEFKADYFLRYSPEQIAWHFKHILEHNKDKPLVIISPKPYRGGTEVFVYTKDKPNIFYNIVSLLGAKKLSIHDAKITTNKSGYTANTFVVLDNRNKAINDSARALSIARSLSVKLASKQIRIKPKPLAKRFRQFKVPTHVSYIKGAAKNRTMLEIVALDHPGLLANIAAIFQKCNIQIHSAKITTFGEKAEDVFTISNNDNQSLTDAQKASLEAMLCNDSQRQILPN</sequence>
<dbReference type="EMBL" id="CP020465">
    <property type="protein sequence ID" value="ASP49185.1"/>
    <property type="molecule type" value="Genomic_DNA"/>
</dbReference>
<gene>
    <name evidence="8 11" type="primary">glnD</name>
    <name evidence="11" type="ORF">B5D82_16275</name>
</gene>
<evidence type="ECO:0000256" key="5">
    <source>
        <dbReference type="ARBA" id="ARBA00022842"/>
    </source>
</evidence>
<name>A0A222GBA4_9GAMM</name>
<comment type="activity regulation">
    <text evidence="8">Uridylyltransferase (UTase) activity is inhibited by glutamine, while glutamine activates uridylyl-removing (UR) activity.</text>
</comment>
<dbReference type="InterPro" id="IPR013546">
    <property type="entry name" value="PII_UdlTrfase/GS_AdlTrfase"/>
</dbReference>
<dbReference type="Gene3D" id="3.30.70.260">
    <property type="match status" value="1"/>
</dbReference>
<dbReference type="InterPro" id="IPR043519">
    <property type="entry name" value="NT_sf"/>
</dbReference>
<evidence type="ECO:0000256" key="3">
    <source>
        <dbReference type="ARBA" id="ARBA00022737"/>
    </source>
</evidence>
<dbReference type="InterPro" id="IPR045865">
    <property type="entry name" value="ACT-like_dom_sf"/>
</dbReference>
<dbReference type="PROSITE" id="PS51671">
    <property type="entry name" value="ACT"/>
    <property type="match status" value="2"/>
</dbReference>
<dbReference type="AlphaFoldDB" id="A0A222GBA4"/>
<protein>
    <recommendedName>
        <fullName evidence="8">Bifunctional uridylyltransferase/uridylyl-removing enzyme</fullName>
        <shortName evidence="8">UTase/UR</shortName>
    </recommendedName>
    <alternativeName>
        <fullName evidence="8">Bifunctional [protein-PII] modification enzyme</fullName>
    </alternativeName>
    <alternativeName>
        <fullName evidence="8">Bifunctional nitrogen sensor protein</fullName>
    </alternativeName>
    <domain>
        <recommendedName>
            <fullName evidence="8">[Protein-PII] uridylyltransferase</fullName>
            <shortName evidence="8">PII uridylyltransferase</shortName>
            <shortName evidence="8">UTase</shortName>
            <ecNumber evidence="8">2.7.7.59</ecNumber>
        </recommendedName>
    </domain>
    <domain>
        <recommendedName>
            <fullName evidence="8">[Protein-PII]-UMP uridylyl-removing enzyme</fullName>
            <shortName evidence="8">UR</shortName>
            <ecNumber evidence="8">3.1.4.-</ecNumber>
        </recommendedName>
    </domain>
</protein>
<reference evidence="11 12" key="1">
    <citation type="submission" date="2017-08" db="EMBL/GenBank/DDBJ databases">
        <title>Complete genome of Colwellia sp. NB097-1, a psychrophile bacterium ioslated from Bering Sea.</title>
        <authorList>
            <person name="Chen X."/>
        </authorList>
    </citation>
    <scope>NUCLEOTIDE SEQUENCE [LARGE SCALE GENOMIC DNA]</scope>
    <source>
        <strain evidence="11 12">NB097-1</strain>
    </source>
</reference>
<dbReference type="PIRSF" id="PIRSF006288">
    <property type="entry name" value="PII_uridyltransf"/>
    <property type="match status" value="1"/>
</dbReference>
<dbReference type="SUPFAM" id="SSF81593">
    <property type="entry name" value="Nucleotidyltransferase substrate binding subunit/domain"/>
    <property type="match status" value="1"/>
</dbReference>
<feature type="region of interest" description="Uridylyltransferase" evidence="8">
    <location>
        <begin position="1"/>
        <end position="339"/>
    </location>
</feature>
<dbReference type="PANTHER" id="PTHR47320">
    <property type="entry name" value="BIFUNCTIONAL URIDYLYLTRANSFERASE/URIDYLYL-REMOVING ENZYME"/>
    <property type="match status" value="1"/>
</dbReference>
<evidence type="ECO:0000256" key="7">
    <source>
        <dbReference type="ARBA" id="ARBA00047968"/>
    </source>
</evidence>
<dbReference type="OrthoDB" id="9758038at2"/>
<dbReference type="GO" id="GO:0008893">
    <property type="term" value="F:guanosine-3',5'-bis(diphosphate) 3'-diphosphatase activity"/>
    <property type="evidence" value="ECO:0007669"/>
    <property type="project" value="UniProtKB-EC"/>
</dbReference>
<keyword evidence="12" id="KW-1185">Reference proteome</keyword>
<dbReference type="SUPFAM" id="SSF81301">
    <property type="entry name" value="Nucleotidyltransferase"/>
    <property type="match status" value="1"/>
</dbReference>
<dbReference type="CDD" id="cd00077">
    <property type="entry name" value="HDc"/>
    <property type="match status" value="1"/>
</dbReference>
<dbReference type="InterPro" id="IPR010043">
    <property type="entry name" value="UTase/UR"/>
</dbReference>
<dbReference type="GO" id="GO:0008081">
    <property type="term" value="F:phosphoric diester hydrolase activity"/>
    <property type="evidence" value="ECO:0007669"/>
    <property type="project" value="UniProtKB-UniRule"/>
</dbReference>
<dbReference type="NCBIfam" id="TIGR01693">
    <property type="entry name" value="UTase_glnD"/>
    <property type="match status" value="1"/>
</dbReference>
<dbReference type="EC" id="2.7.7.59" evidence="8"/>
<dbReference type="Proteomes" id="UP000202259">
    <property type="component" value="Chromosome"/>
</dbReference>
<evidence type="ECO:0000313" key="12">
    <source>
        <dbReference type="Proteomes" id="UP000202259"/>
    </source>
</evidence>
<dbReference type="InterPro" id="IPR006674">
    <property type="entry name" value="HD_domain"/>
</dbReference>
<dbReference type="InterPro" id="IPR002934">
    <property type="entry name" value="Polymerase_NTP_transf_dom"/>
</dbReference>
<evidence type="ECO:0000256" key="6">
    <source>
        <dbReference type="ARBA" id="ARBA00023268"/>
    </source>
</evidence>
<dbReference type="SUPFAM" id="SSF55021">
    <property type="entry name" value="ACT-like"/>
    <property type="match status" value="2"/>
</dbReference>
<keyword evidence="2 8" id="KW-0548">Nucleotidyltransferase</keyword>
<dbReference type="GO" id="GO:0006808">
    <property type="term" value="P:regulation of nitrogen utilization"/>
    <property type="evidence" value="ECO:0007669"/>
    <property type="project" value="UniProtKB-UniRule"/>
</dbReference>
<comment type="catalytic activity">
    <reaction evidence="8">
        <text>[protein-PII]-L-tyrosine + UTP = [protein-PII]-uridylyl-L-tyrosine + diphosphate</text>
        <dbReference type="Rhea" id="RHEA:13673"/>
        <dbReference type="Rhea" id="RHEA-COMP:12147"/>
        <dbReference type="Rhea" id="RHEA-COMP:12148"/>
        <dbReference type="ChEBI" id="CHEBI:33019"/>
        <dbReference type="ChEBI" id="CHEBI:46398"/>
        <dbReference type="ChEBI" id="CHEBI:46858"/>
        <dbReference type="ChEBI" id="CHEBI:90602"/>
        <dbReference type="EC" id="2.7.7.59"/>
    </reaction>
</comment>
<dbReference type="Pfam" id="PF01966">
    <property type="entry name" value="HD"/>
    <property type="match status" value="1"/>
</dbReference>
<comment type="caution">
    <text evidence="8">Lacks conserved residue(s) required for the propagation of feature annotation.</text>
</comment>
<dbReference type="CDD" id="cd04900">
    <property type="entry name" value="ACT_UUR-like_1"/>
    <property type="match status" value="1"/>
</dbReference>
<dbReference type="InterPro" id="IPR002912">
    <property type="entry name" value="ACT_dom"/>
</dbReference>
<comment type="catalytic activity">
    <reaction evidence="7">
        <text>guanosine 3',5'-bis(diphosphate) + H2O = GDP + diphosphate + H(+)</text>
        <dbReference type="Rhea" id="RHEA:14253"/>
        <dbReference type="ChEBI" id="CHEBI:15377"/>
        <dbReference type="ChEBI" id="CHEBI:15378"/>
        <dbReference type="ChEBI" id="CHEBI:33019"/>
        <dbReference type="ChEBI" id="CHEBI:58189"/>
        <dbReference type="ChEBI" id="CHEBI:77828"/>
        <dbReference type="EC" id="3.1.7.2"/>
    </reaction>
</comment>
<comment type="similarity">
    <text evidence="8">Belongs to the GlnD family.</text>
</comment>
<dbReference type="Pfam" id="PF08335">
    <property type="entry name" value="GlnD_UR_UTase"/>
    <property type="match status" value="1"/>
</dbReference>
<evidence type="ECO:0000256" key="8">
    <source>
        <dbReference type="HAMAP-Rule" id="MF_00277"/>
    </source>
</evidence>
<evidence type="ECO:0000259" key="10">
    <source>
        <dbReference type="PROSITE" id="PS51831"/>
    </source>
</evidence>
<evidence type="ECO:0000256" key="4">
    <source>
        <dbReference type="ARBA" id="ARBA00022801"/>
    </source>
</evidence>
<dbReference type="PANTHER" id="PTHR47320:SF1">
    <property type="entry name" value="BIFUNCTIONAL URIDYLYLTRANSFERASE_URIDYLYL-REMOVING ENZYME"/>
    <property type="match status" value="1"/>
</dbReference>
<organism evidence="11 12">
    <name type="scientific">Cognaticolwellia beringensis</name>
    <dbReference type="NCBI Taxonomy" id="1967665"/>
    <lineage>
        <taxon>Bacteria</taxon>
        <taxon>Pseudomonadati</taxon>
        <taxon>Pseudomonadota</taxon>
        <taxon>Gammaproteobacteria</taxon>
        <taxon>Alteromonadales</taxon>
        <taxon>Colwelliaceae</taxon>
        <taxon>Cognaticolwellia</taxon>
    </lineage>
</organism>
<keyword evidence="3" id="KW-0677">Repeat</keyword>
<dbReference type="InterPro" id="IPR003607">
    <property type="entry name" value="HD/PDEase_dom"/>
</dbReference>
<proteinExistence type="inferred from homology"/>
<feature type="domain" description="ACT" evidence="9">
    <location>
        <begin position="805"/>
        <end position="880"/>
    </location>
</feature>
<dbReference type="Pfam" id="PF01909">
    <property type="entry name" value="NTP_transf_2"/>
    <property type="match status" value="1"/>
</dbReference>
<dbReference type="PROSITE" id="PS51831">
    <property type="entry name" value="HD"/>
    <property type="match status" value="1"/>
</dbReference>
<keyword evidence="6 8" id="KW-0511">Multifunctional enzyme</keyword>
<feature type="domain" description="HD" evidence="10">
    <location>
        <begin position="457"/>
        <end position="579"/>
    </location>
</feature>
<keyword evidence="5 8" id="KW-0460">Magnesium</keyword>
<comment type="function">
    <text evidence="8">Modifies, by uridylylation and deuridylylation, the PII regulatory proteins (GlnB and homologs), in response to the nitrogen status of the cell that GlnD senses through the glutamine level. Under low glutamine levels, catalyzes the conversion of the PII proteins and UTP to PII-UMP and PPi, while under higher glutamine levels, GlnD hydrolyzes PII-UMP to PII and UMP (deuridylylation). Thus, controls uridylylation state and activity of the PII proteins, and plays an important role in the regulation of nitrogen metabolism.</text>
</comment>
<dbReference type="SUPFAM" id="SSF81891">
    <property type="entry name" value="Poly A polymerase C-terminal region-like"/>
    <property type="match status" value="1"/>
</dbReference>
<dbReference type="EC" id="3.1.4.-" evidence="8"/>
<keyword evidence="1 8" id="KW-0808">Transferase</keyword>
<keyword evidence="4 8" id="KW-0378">Hydrolase</keyword>
<dbReference type="GO" id="GO:0008773">
    <property type="term" value="F:[protein-PII] uridylyltransferase activity"/>
    <property type="evidence" value="ECO:0007669"/>
    <property type="project" value="UniProtKB-UniRule"/>
</dbReference>
<comment type="catalytic activity">
    <reaction evidence="8">
        <text>[protein-PII]-uridylyl-L-tyrosine + H2O = [protein-PII]-L-tyrosine + UMP + H(+)</text>
        <dbReference type="Rhea" id="RHEA:48600"/>
        <dbReference type="Rhea" id="RHEA-COMP:12147"/>
        <dbReference type="Rhea" id="RHEA-COMP:12148"/>
        <dbReference type="ChEBI" id="CHEBI:15377"/>
        <dbReference type="ChEBI" id="CHEBI:15378"/>
        <dbReference type="ChEBI" id="CHEBI:46858"/>
        <dbReference type="ChEBI" id="CHEBI:57865"/>
        <dbReference type="ChEBI" id="CHEBI:90602"/>
    </reaction>
</comment>
<accession>A0A222GBA4</accession>
<feature type="domain" description="ACT" evidence="9">
    <location>
        <begin position="698"/>
        <end position="765"/>
    </location>
</feature>
<comment type="cofactor">
    <cofactor evidence="8">
        <name>Mg(2+)</name>
        <dbReference type="ChEBI" id="CHEBI:18420"/>
    </cofactor>
</comment>
<evidence type="ECO:0000256" key="2">
    <source>
        <dbReference type="ARBA" id="ARBA00022695"/>
    </source>
</evidence>
<comment type="domain">
    <text evidence="8">Has four distinct domains: an N-terminal nucleotidyltransferase (NT) domain responsible for UTase activity, a central HD domain that encodes UR activity, and two C-terminal ACT domains that seem to have a role in glutamine sensing.</text>
</comment>
<dbReference type="CDD" id="cd04899">
    <property type="entry name" value="ACT_ACR-UUR-like_2"/>
    <property type="match status" value="1"/>
</dbReference>
<dbReference type="KEGG" id="cber:B5D82_16275"/>
<dbReference type="HAMAP" id="MF_00277">
    <property type="entry name" value="PII_uridylyl_transf"/>
    <property type="match status" value="1"/>
</dbReference>
<evidence type="ECO:0000256" key="1">
    <source>
        <dbReference type="ARBA" id="ARBA00022679"/>
    </source>
</evidence>